<sequence>MVVVSLQCAIVGQAGSSFDVEIDDGAKVSKLKDAIKAKKPNDFKDVDADKLHLFLAKQPVEDESGKEVVPVYRPSAEEMKEENLKWLPDEHRAALKLVEGESDDYIHALTAGEPILGSKTLTTWFYTKNNMELPSSEQIHVLVVVPDGAGGSASDTSRMDRLFDKVDKVYEHTVLSKRTRYVHSEMNSAKGNILLNDLKIRISPVDTVKFAGGVPTPAKEFKWKSDRTEEQQKEPYREYVVANIGDVLTNNKLCVVGVEKGVNILTVEVPGRDIVLAGRTDMIVLSDIAQKFPHYLPHLPGVRMLIEVKKVVTTASEFQALSELIALDFIVEESVMALLTNLTNHWQFFWVSRKSDDRVIIETTTLIAPGEAFAVIRTLLDQSPSAGAEVSLPCFEKPVKRQKLSQLLPSISEASGSSGIRESIERYYDIASMLGPDLEMARAVASQVARSIPTLSYFS</sequence>
<dbReference type="GO" id="GO:0043657">
    <property type="term" value="C:host cell"/>
    <property type="evidence" value="ECO:0007669"/>
    <property type="project" value="UniProtKB-SubCell"/>
</dbReference>
<dbReference type="InterPro" id="IPR045379">
    <property type="entry name" value="Crinkler_N"/>
</dbReference>
<name>Q2M402_PHYIN</name>
<protein>
    <submittedName>
        <fullName evidence="5">CRN-like CRN11</fullName>
    </submittedName>
</protein>
<dbReference type="GO" id="GO:0005576">
    <property type="term" value="C:extracellular region"/>
    <property type="evidence" value="ECO:0007669"/>
    <property type="project" value="UniProtKB-SubCell"/>
</dbReference>
<evidence type="ECO:0000313" key="5">
    <source>
        <dbReference type="EMBL" id="AAY43405.1"/>
    </source>
</evidence>
<accession>Q2M402</accession>
<dbReference type="AlphaFoldDB" id="Q2M402"/>
<evidence type="ECO:0000259" key="4">
    <source>
        <dbReference type="Pfam" id="PF20147"/>
    </source>
</evidence>
<feature type="domain" description="Crinkler effector protein N-terminal" evidence="4">
    <location>
        <begin position="4"/>
        <end position="108"/>
    </location>
</feature>
<comment type="subcellular location">
    <subcellularLocation>
        <location evidence="1">Host cell</location>
    </subcellularLocation>
    <subcellularLocation>
        <location evidence="2">Secreted</location>
    </subcellularLocation>
</comment>
<proteinExistence type="evidence at transcript level"/>
<dbReference type="EMBL" id="AY961459">
    <property type="protein sequence ID" value="AAY43405.1"/>
    <property type="molecule type" value="mRNA"/>
</dbReference>
<reference evidence="5" key="1">
    <citation type="journal article" date="2006" name="Fungal Genet. Biol.">
        <title>Computational and comparative analyses of 150 full-length cDNA sequences from the oomycete plant pathogen Phytophthora infestans.</title>
        <authorList>
            <person name="Win J."/>
            <person name="Kanneganti T.D."/>
            <person name="Torto-Alalibo T."/>
            <person name="Kamoun S."/>
        </authorList>
    </citation>
    <scope>NUCLEOTIDE SEQUENCE</scope>
    <source>
        <strain evidence="5">90128</strain>
    </source>
</reference>
<dbReference type="VEuPathDB" id="FungiDB:PITG_05049"/>
<evidence type="ECO:0000256" key="3">
    <source>
        <dbReference type="ARBA" id="ARBA00022525"/>
    </source>
</evidence>
<organism evidence="5">
    <name type="scientific">Phytophthora infestans</name>
    <name type="common">Potato late blight agent</name>
    <name type="synonym">Botrytis infestans</name>
    <dbReference type="NCBI Taxonomy" id="4787"/>
    <lineage>
        <taxon>Eukaryota</taxon>
        <taxon>Sar</taxon>
        <taxon>Stramenopiles</taxon>
        <taxon>Oomycota</taxon>
        <taxon>Peronosporomycetes</taxon>
        <taxon>Peronosporales</taxon>
        <taxon>Peronosporaceae</taxon>
        <taxon>Phytophthora</taxon>
    </lineage>
</organism>
<dbReference type="Pfam" id="PF20147">
    <property type="entry name" value="Crinkler"/>
    <property type="match status" value="1"/>
</dbReference>
<evidence type="ECO:0000256" key="1">
    <source>
        <dbReference type="ARBA" id="ARBA00004340"/>
    </source>
</evidence>
<evidence type="ECO:0000256" key="2">
    <source>
        <dbReference type="ARBA" id="ARBA00004613"/>
    </source>
</evidence>
<keyword evidence="3" id="KW-0964">Secreted</keyword>